<dbReference type="InterPro" id="IPR023393">
    <property type="entry name" value="START-like_dom_sf"/>
</dbReference>
<dbReference type="CDD" id="cd05018">
    <property type="entry name" value="CoxG"/>
    <property type="match status" value="1"/>
</dbReference>
<dbReference type="AlphaFoldDB" id="A0A2B8BFK9"/>
<protein>
    <submittedName>
        <fullName evidence="2">Carbon monoxide dehydrogenase</fullName>
    </submittedName>
</protein>
<organism evidence="2 3">
    <name type="scientific">Azospirillum palustre</name>
    <dbReference type="NCBI Taxonomy" id="2044885"/>
    <lineage>
        <taxon>Bacteria</taxon>
        <taxon>Pseudomonadati</taxon>
        <taxon>Pseudomonadota</taxon>
        <taxon>Alphaproteobacteria</taxon>
        <taxon>Rhodospirillales</taxon>
        <taxon>Azospirillaceae</taxon>
        <taxon>Azospirillum</taxon>
    </lineage>
</organism>
<dbReference type="EMBL" id="PDKW01000041">
    <property type="protein sequence ID" value="PGH56489.1"/>
    <property type="molecule type" value="Genomic_DNA"/>
</dbReference>
<comment type="caution">
    <text evidence="2">The sequence shown here is derived from an EMBL/GenBank/DDBJ whole genome shotgun (WGS) entry which is preliminary data.</text>
</comment>
<feature type="transmembrane region" description="Helical" evidence="1">
    <location>
        <begin position="205"/>
        <end position="224"/>
    </location>
</feature>
<reference evidence="3" key="1">
    <citation type="submission" date="2017-10" db="EMBL/GenBank/DDBJ databases">
        <authorList>
            <person name="Kravchenko I.K."/>
            <person name="Grouzdev D.S."/>
        </authorList>
    </citation>
    <scope>NUCLEOTIDE SEQUENCE [LARGE SCALE GENOMIC DNA]</scope>
    <source>
        <strain evidence="3">B2</strain>
    </source>
</reference>
<dbReference type="PANTHER" id="PTHR38588:SF1">
    <property type="entry name" value="BLL0334 PROTEIN"/>
    <property type="match status" value="1"/>
</dbReference>
<accession>A0A2B8BFK9</accession>
<keyword evidence="1" id="KW-0812">Transmembrane</keyword>
<dbReference type="Pfam" id="PF06240">
    <property type="entry name" value="COXG"/>
    <property type="match status" value="1"/>
</dbReference>
<dbReference type="Gene3D" id="3.30.530.20">
    <property type="match status" value="1"/>
</dbReference>
<proteinExistence type="predicted"/>
<keyword evidence="1" id="KW-0472">Membrane</keyword>
<dbReference type="PANTHER" id="PTHR38588">
    <property type="entry name" value="BLL0334 PROTEIN"/>
    <property type="match status" value="1"/>
</dbReference>
<dbReference type="Proteomes" id="UP000225379">
    <property type="component" value="Unassembled WGS sequence"/>
</dbReference>
<dbReference type="RefSeq" id="WP_098737576.1">
    <property type="nucleotide sequence ID" value="NZ_PDKW01000041.1"/>
</dbReference>
<dbReference type="SUPFAM" id="SSF55961">
    <property type="entry name" value="Bet v1-like"/>
    <property type="match status" value="1"/>
</dbReference>
<evidence type="ECO:0000313" key="2">
    <source>
        <dbReference type="EMBL" id="PGH56489.1"/>
    </source>
</evidence>
<keyword evidence="3" id="KW-1185">Reference proteome</keyword>
<evidence type="ECO:0000313" key="3">
    <source>
        <dbReference type="Proteomes" id="UP000225379"/>
    </source>
</evidence>
<sequence>MDMSGSHRIEASRDAVWAALNDPDILRQCIPGCEEVARQSDTEMTAKVVAKVGPVSAKFAGKVTLSDLDPPNGYTITGEGSGGAAGFGKGGATVTLAEDGGATLLSYTAKAQVGGKLAQIGSRLVDATARKMAEEFFARFTQIVGPAPAEVPSAVEPAVEPAAPEATAAAAATAKPASRMAEVPPEIPLPLPVGRGTGAGGGNFYVPWAALLVVVVLLASLAWMS</sequence>
<dbReference type="InterPro" id="IPR010419">
    <property type="entry name" value="CO_DH_gsu"/>
</dbReference>
<gene>
    <name evidence="2" type="ORF">CRT60_16320</name>
</gene>
<keyword evidence="1" id="KW-1133">Transmembrane helix</keyword>
<evidence type="ECO:0000256" key="1">
    <source>
        <dbReference type="SAM" id="Phobius"/>
    </source>
</evidence>
<name>A0A2B8BFK9_9PROT</name>
<dbReference type="OrthoDB" id="9787428at2"/>